<organism evidence="3 4">
    <name type="scientific">Orlajensenia flava</name>
    <dbReference type="NCBI Taxonomy" id="2565934"/>
    <lineage>
        <taxon>Bacteria</taxon>
        <taxon>Bacillati</taxon>
        <taxon>Actinomycetota</taxon>
        <taxon>Actinomycetes</taxon>
        <taxon>Micrococcales</taxon>
        <taxon>Microbacteriaceae</taxon>
        <taxon>Orlajensenia</taxon>
    </lineage>
</organism>
<dbReference type="InterPro" id="IPR006047">
    <property type="entry name" value="GH13_cat_dom"/>
</dbReference>
<dbReference type="SMART" id="SM00642">
    <property type="entry name" value="Aamy"/>
    <property type="match status" value="1"/>
</dbReference>
<dbReference type="Pfam" id="PF00128">
    <property type="entry name" value="Alpha-amylase"/>
    <property type="match status" value="1"/>
</dbReference>
<reference evidence="3 4" key="1">
    <citation type="submission" date="2019-04" db="EMBL/GenBank/DDBJ databases">
        <authorList>
            <person name="Jiang L."/>
        </authorList>
    </citation>
    <scope>NUCLEOTIDE SEQUENCE [LARGE SCALE GENOMIC DNA]</scope>
    <source>
        <strain evidence="3 4">YIM 131861</strain>
    </source>
</reference>
<keyword evidence="4" id="KW-1185">Reference proteome</keyword>
<gene>
    <name evidence="3" type="ORF">E6C70_16175</name>
</gene>
<dbReference type="PANTHER" id="PTHR10357">
    <property type="entry name" value="ALPHA-AMYLASE FAMILY MEMBER"/>
    <property type="match status" value="1"/>
</dbReference>
<dbReference type="RefSeq" id="WP_136425573.1">
    <property type="nucleotide sequence ID" value="NZ_SSSN01000015.1"/>
</dbReference>
<dbReference type="GO" id="GO:0004556">
    <property type="term" value="F:alpha-amylase activity"/>
    <property type="evidence" value="ECO:0007669"/>
    <property type="project" value="TreeGrafter"/>
</dbReference>
<evidence type="ECO:0000313" key="3">
    <source>
        <dbReference type="EMBL" id="THG29184.1"/>
    </source>
</evidence>
<dbReference type="EMBL" id="SSSN01000015">
    <property type="protein sequence ID" value="THG29184.1"/>
    <property type="molecule type" value="Genomic_DNA"/>
</dbReference>
<dbReference type="SUPFAM" id="SSF51445">
    <property type="entry name" value="(Trans)glycosidases"/>
    <property type="match status" value="1"/>
</dbReference>
<keyword evidence="3" id="KW-0378">Hydrolase</keyword>
<comment type="caution">
    <text evidence="3">The sequence shown here is derived from an EMBL/GenBank/DDBJ whole genome shotgun (WGS) entry which is preliminary data.</text>
</comment>
<dbReference type="InterPro" id="IPR045857">
    <property type="entry name" value="O16G_dom_2"/>
</dbReference>
<evidence type="ECO:0000313" key="4">
    <source>
        <dbReference type="Proteomes" id="UP000307380"/>
    </source>
</evidence>
<dbReference type="PANTHER" id="PTHR10357:SF179">
    <property type="entry name" value="NEUTRAL AND BASIC AMINO ACID TRANSPORT PROTEIN RBAT"/>
    <property type="match status" value="1"/>
</dbReference>
<dbReference type="InterPro" id="IPR017853">
    <property type="entry name" value="GH"/>
</dbReference>
<proteinExistence type="inferred from homology"/>
<evidence type="ECO:0000259" key="2">
    <source>
        <dbReference type="SMART" id="SM00642"/>
    </source>
</evidence>
<protein>
    <submittedName>
        <fullName evidence="3">Glycoside hydrolase family 13 protein</fullName>
    </submittedName>
</protein>
<name>A0A4S4FHD5_9MICO</name>
<dbReference type="CDD" id="cd11332">
    <property type="entry name" value="AmyAc_OligoGlu_TS"/>
    <property type="match status" value="1"/>
</dbReference>
<sequence>MVAGDRIAPHEAWWRDAVVYEIYVRSFADGDGDGTGDLAGVRSRLDHLSDLGVDALWFTPWYLSPLADGGYDVQDYRAIDPAFGDLVEAEVLIAEAAERGIRTIVDIVPNHVSSEHPWFRAALADPSAPERALFWFRPGRGENGDLPPTEWTSSFGGPAWTRTTDPDGSPGQWYLHLFAPEQPDLDWGNPAVQREHADVLRFWFDRGVAGIRIDSAAFPAKDPALPVTIDADAHPHLDRDEVHEIYREWRAIADEYSPPRMLVGEVWLADDERFVRYLRDDEMHGAFNFEFMVTPWDAAALRSSIQRTVTAHASISASPTWALGNHDVTRAATRYGRADSSFSFDAKRFGTETDAALGLRRARAAALLAAALPGSLYIYQGDELGLPEVEDLPLHALRDPMHERSGGVDPGRDGCRIPLPWTASEPASGFGGDPWLPQPDGWSELAVDRQLADPLSTLALYRSLLRIRRAEAALHDAPLEWMPSDAHTIAFRRGDLLCLTNFGSESVALPLHHRLLISSAPLDGGRLPGDCAAWLRL</sequence>
<feature type="domain" description="Glycosyl hydrolase family 13 catalytic" evidence="2">
    <location>
        <begin position="21"/>
        <end position="416"/>
    </location>
</feature>
<accession>A0A4S4FHD5</accession>
<dbReference type="Gene3D" id="3.20.20.80">
    <property type="entry name" value="Glycosidases"/>
    <property type="match status" value="1"/>
</dbReference>
<dbReference type="AlphaFoldDB" id="A0A4S4FHD5"/>
<evidence type="ECO:0000256" key="1">
    <source>
        <dbReference type="ARBA" id="ARBA00008061"/>
    </source>
</evidence>
<dbReference type="GO" id="GO:0009313">
    <property type="term" value="P:oligosaccharide catabolic process"/>
    <property type="evidence" value="ECO:0007669"/>
    <property type="project" value="TreeGrafter"/>
</dbReference>
<dbReference type="OrthoDB" id="9043248at2"/>
<dbReference type="Gene3D" id="3.90.400.10">
    <property type="entry name" value="Oligo-1,6-glucosidase, Domain 2"/>
    <property type="match status" value="1"/>
</dbReference>
<comment type="similarity">
    <text evidence="1">Belongs to the glycosyl hydrolase 13 family.</text>
</comment>
<dbReference type="Proteomes" id="UP000307380">
    <property type="component" value="Unassembled WGS sequence"/>
</dbReference>